<sequence length="129" mass="14099">MADIYDRSRALAVRMLAPRSRGGKGLEMALIRTIEGDYDPVTGGTSTTTDQYDGSAFRDIYRQDDIDGTYIKQGDVKLLVSPAQLNGADMPEPGTQDRIQFDGGAYTIVSVKPWNYAGLTVGFEVQART</sequence>
<dbReference type="Proteomes" id="UP001165292">
    <property type="component" value="Unassembled WGS sequence"/>
</dbReference>
<accession>A0AA41WNI9</accession>
<protein>
    <submittedName>
        <fullName evidence="1">Uncharacterized protein</fullName>
    </submittedName>
</protein>
<dbReference type="RefSeq" id="WP_253163986.1">
    <property type="nucleotide sequence ID" value="NZ_JAMYBS010000020.1"/>
</dbReference>
<reference evidence="1" key="1">
    <citation type="submission" date="2022-06" db="EMBL/GenBank/DDBJ databases">
        <title>Detection of beta-lactamases in bacteria of animal origin.</title>
        <authorList>
            <person name="Mlynarcik P."/>
            <person name="Zdarska V."/>
            <person name="Chudobova H."/>
            <person name="Prochazkova P."/>
            <person name="Hricova K."/>
            <person name="Mezerova K."/>
            <person name="Bardon J."/>
            <person name="Dolejska M."/>
            <person name="Sukkar I."/>
            <person name="Kolar M."/>
        </authorList>
    </citation>
    <scope>NUCLEOTIDE SEQUENCE</scope>
    <source>
        <strain evidence="1">S 300-3</strain>
    </source>
</reference>
<evidence type="ECO:0000313" key="2">
    <source>
        <dbReference type="Proteomes" id="UP001165292"/>
    </source>
</evidence>
<proteinExistence type="predicted"/>
<name>A0AA41WNI9_9GAMM</name>
<evidence type="ECO:0000313" key="1">
    <source>
        <dbReference type="EMBL" id="MCO7546170.1"/>
    </source>
</evidence>
<dbReference type="EMBL" id="JAMYBS010000020">
    <property type="protein sequence ID" value="MCO7546170.1"/>
    <property type="molecule type" value="Genomic_DNA"/>
</dbReference>
<organism evidence="1 2">
    <name type="scientific">Stutzerimonas nitrititolerans</name>
    <dbReference type="NCBI Taxonomy" id="2482751"/>
    <lineage>
        <taxon>Bacteria</taxon>
        <taxon>Pseudomonadati</taxon>
        <taxon>Pseudomonadota</taxon>
        <taxon>Gammaproteobacteria</taxon>
        <taxon>Pseudomonadales</taxon>
        <taxon>Pseudomonadaceae</taxon>
        <taxon>Stutzerimonas</taxon>
    </lineage>
</organism>
<gene>
    <name evidence="1" type="ORF">NJF43_15535</name>
</gene>
<comment type="caution">
    <text evidence="1">The sequence shown here is derived from an EMBL/GenBank/DDBJ whole genome shotgun (WGS) entry which is preliminary data.</text>
</comment>
<dbReference type="AlphaFoldDB" id="A0AA41WNI9"/>